<keyword evidence="2" id="KW-1185">Reference proteome</keyword>
<accession>A0ABD3SYU6</accession>
<organism evidence="1 2">
    <name type="scientific">Penstemon smallii</name>
    <dbReference type="NCBI Taxonomy" id="265156"/>
    <lineage>
        <taxon>Eukaryota</taxon>
        <taxon>Viridiplantae</taxon>
        <taxon>Streptophyta</taxon>
        <taxon>Embryophyta</taxon>
        <taxon>Tracheophyta</taxon>
        <taxon>Spermatophyta</taxon>
        <taxon>Magnoliopsida</taxon>
        <taxon>eudicotyledons</taxon>
        <taxon>Gunneridae</taxon>
        <taxon>Pentapetalae</taxon>
        <taxon>asterids</taxon>
        <taxon>lamiids</taxon>
        <taxon>Lamiales</taxon>
        <taxon>Plantaginaceae</taxon>
        <taxon>Cheloneae</taxon>
        <taxon>Penstemon</taxon>
    </lineage>
</organism>
<protein>
    <submittedName>
        <fullName evidence="1">Uncharacterized protein</fullName>
    </submittedName>
</protein>
<dbReference type="AlphaFoldDB" id="A0ABD3SYU6"/>
<comment type="caution">
    <text evidence="1">The sequence shown here is derived from an EMBL/GenBank/DDBJ whole genome shotgun (WGS) entry which is preliminary data.</text>
</comment>
<proteinExistence type="predicted"/>
<gene>
    <name evidence="1" type="ORF">ACJIZ3_018140</name>
</gene>
<evidence type="ECO:0000313" key="1">
    <source>
        <dbReference type="EMBL" id="KAL3829338.1"/>
    </source>
</evidence>
<name>A0ABD3SYU6_9LAMI</name>
<sequence>MHIIKVLRNYPLVVHSLNIIIKIDKFYKLYSFFALILEKL</sequence>
<dbReference type="EMBL" id="JBJXBP010000005">
    <property type="protein sequence ID" value="KAL3829338.1"/>
    <property type="molecule type" value="Genomic_DNA"/>
</dbReference>
<reference evidence="1 2" key="1">
    <citation type="submission" date="2024-12" db="EMBL/GenBank/DDBJ databases">
        <title>The unique morphological basis and parallel evolutionary history of personate flowers in Penstemon.</title>
        <authorList>
            <person name="Depatie T.H."/>
            <person name="Wessinger C.A."/>
        </authorList>
    </citation>
    <scope>NUCLEOTIDE SEQUENCE [LARGE SCALE GENOMIC DNA]</scope>
    <source>
        <strain evidence="1">WTNN_2</strain>
        <tissue evidence="1">Leaf</tissue>
    </source>
</reference>
<evidence type="ECO:0000313" key="2">
    <source>
        <dbReference type="Proteomes" id="UP001634393"/>
    </source>
</evidence>
<dbReference type="Proteomes" id="UP001634393">
    <property type="component" value="Unassembled WGS sequence"/>
</dbReference>